<keyword evidence="5" id="KW-0408">Iron</keyword>
<sequence length="397" mass="46245">MSENLKNLQLSKILDLEKIRVVGNPIEKAHGLPNECYTSSDYLSIERERIFKDKWTVIGVGSSVPNVGDAQPYNLLGIPLIILRDKEKKIRVFHNVCSHRGFKLLDEACALKNVLRCPYHSWSYDFDGKLVATPHIGGLNVHETEKFNKSSSNLKEVKTRIWMDIIFININSNELEFDEYIKPLEERWSKFISKEDQKLLKHSKDHGYFSLDVKCNWKFAIENYCESYHLPWIHPELNKFSNISDHYHIQGLPNRFAGQGTNKYDQPVKGNQSFNNFPNWPKDLFKKAEYIALFPNVMIGLHVDHFYVFWLEPKSISETKEHLMMYYVGDDSANGSEFTEMRKKNAEFWKEVMIEDIKAIEGMQEGRNSPVYNGGNFSPVMDNPTHEFHKWVATNLV</sequence>
<name>Q1UZZ5_PELU1</name>
<dbReference type="AlphaFoldDB" id="Q1UZZ5"/>
<keyword evidence="8" id="KW-0223">Dioxygenase</keyword>
<protein>
    <submittedName>
        <fullName evidence="8">Probable dioxygenase alpha chain</fullName>
    </submittedName>
</protein>
<dbReference type="InterPro" id="IPR017941">
    <property type="entry name" value="Rieske_2Fe-2S"/>
</dbReference>
<organism evidence="8 9">
    <name type="scientific">Pelagibacter ubique (strain HTCC1002)</name>
    <dbReference type="NCBI Taxonomy" id="314261"/>
    <lineage>
        <taxon>Bacteria</taxon>
        <taxon>Pseudomonadati</taxon>
        <taxon>Pseudomonadota</taxon>
        <taxon>Alphaproteobacteria</taxon>
        <taxon>Candidatus Pelagibacterales</taxon>
        <taxon>Candidatus Pelagibacteraceae</taxon>
        <taxon>Candidatus Pelagibacter</taxon>
    </lineage>
</organism>
<dbReference type="CDD" id="cd00680">
    <property type="entry name" value="RHO_alpha_C"/>
    <property type="match status" value="1"/>
</dbReference>
<dbReference type="Pfam" id="PF00848">
    <property type="entry name" value="Ring_hydroxyl_A"/>
    <property type="match status" value="1"/>
</dbReference>
<keyword evidence="4" id="KW-0560">Oxidoreductase</keyword>
<evidence type="ECO:0000256" key="2">
    <source>
        <dbReference type="ARBA" id="ARBA00022714"/>
    </source>
</evidence>
<dbReference type="Pfam" id="PF00355">
    <property type="entry name" value="Rieske"/>
    <property type="match status" value="1"/>
</dbReference>
<dbReference type="InterPro" id="IPR001663">
    <property type="entry name" value="Rng_hydr_dOase-A"/>
</dbReference>
<dbReference type="PANTHER" id="PTHR43756">
    <property type="entry name" value="CHOLINE MONOOXYGENASE, CHLOROPLASTIC"/>
    <property type="match status" value="1"/>
</dbReference>
<dbReference type="SUPFAM" id="SSF55961">
    <property type="entry name" value="Bet v1-like"/>
    <property type="match status" value="1"/>
</dbReference>
<gene>
    <name evidence="8" type="ORF">PU1002_06911</name>
</gene>
<dbReference type="Proteomes" id="UP000005306">
    <property type="component" value="Unassembled WGS sequence"/>
</dbReference>
<evidence type="ECO:0000313" key="8">
    <source>
        <dbReference type="EMBL" id="EAS85433.1"/>
    </source>
</evidence>
<evidence type="ECO:0000256" key="6">
    <source>
        <dbReference type="ARBA" id="ARBA00023014"/>
    </source>
</evidence>
<dbReference type="Gene3D" id="2.102.10.10">
    <property type="entry name" value="Rieske [2Fe-2S] iron-sulphur domain"/>
    <property type="match status" value="1"/>
</dbReference>
<dbReference type="SUPFAM" id="SSF50022">
    <property type="entry name" value="ISP domain"/>
    <property type="match status" value="1"/>
</dbReference>
<dbReference type="PRINTS" id="PR00090">
    <property type="entry name" value="RNGDIOXGNASE"/>
</dbReference>
<dbReference type="EMBL" id="AAPV01000001">
    <property type="protein sequence ID" value="EAS85433.1"/>
    <property type="molecule type" value="Genomic_DNA"/>
</dbReference>
<keyword evidence="2" id="KW-0001">2Fe-2S</keyword>
<dbReference type="GO" id="GO:0005506">
    <property type="term" value="F:iron ion binding"/>
    <property type="evidence" value="ECO:0007669"/>
    <property type="project" value="InterPro"/>
</dbReference>
<dbReference type="RefSeq" id="WP_006998020.1">
    <property type="nucleotide sequence ID" value="NZ_CH724130.1"/>
</dbReference>
<evidence type="ECO:0000256" key="5">
    <source>
        <dbReference type="ARBA" id="ARBA00023004"/>
    </source>
</evidence>
<evidence type="ECO:0000259" key="7">
    <source>
        <dbReference type="PROSITE" id="PS51296"/>
    </source>
</evidence>
<dbReference type="Gene3D" id="3.90.380.10">
    <property type="entry name" value="Naphthalene 1,2-dioxygenase Alpha Subunit, Chain A, domain 1"/>
    <property type="match status" value="1"/>
</dbReference>
<dbReference type="PANTHER" id="PTHR43756:SF5">
    <property type="entry name" value="CHOLINE MONOOXYGENASE, CHLOROPLASTIC"/>
    <property type="match status" value="1"/>
</dbReference>
<dbReference type="CDD" id="cd03469">
    <property type="entry name" value="Rieske_RO_Alpha_N"/>
    <property type="match status" value="1"/>
</dbReference>
<evidence type="ECO:0000313" key="9">
    <source>
        <dbReference type="Proteomes" id="UP000005306"/>
    </source>
</evidence>
<comment type="cofactor">
    <cofactor evidence="1">
        <name>Fe cation</name>
        <dbReference type="ChEBI" id="CHEBI:24875"/>
    </cofactor>
</comment>
<accession>Q1UZZ5</accession>
<dbReference type="InterPro" id="IPR015879">
    <property type="entry name" value="Ring_hydroxy_dOase_asu_C_dom"/>
</dbReference>
<dbReference type="GO" id="GO:0051213">
    <property type="term" value="F:dioxygenase activity"/>
    <property type="evidence" value="ECO:0007669"/>
    <property type="project" value="UniProtKB-KW"/>
</dbReference>
<dbReference type="HOGENOM" id="CLU_026244_3_0_5"/>
<evidence type="ECO:0000256" key="1">
    <source>
        <dbReference type="ARBA" id="ARBA00001962"/>
    </source>
</evidence>
<feature type="domain" description="Rieske" evidence="7">
    <location>
        <begin position="55"/>
        <end position="168"/>
    </location>
</feature>
<keyword evidence="3" id="KW-0479">Metal-binding</keyword>
<proteinExistence type="predicted"/>
<comment type="caution">
    <text evidence="8">The sequence shown here is derived from an EMBL/GenBank/DDBJ whole genome shotgun (WGS) entry which is preliminary data.</text>
</comment>
<reference evidence="8 9" key="1">
    <citation type="submission" date="2006-04" db="EMBL/GenBank/DDBJ databases">
        <authorList>
            <person name="Giovannoni S.J."/>
            <person name="Cho J.-C."/>
            <person name="Ferriera S."/>
            <person name="Johnson J."/>
            <person name="Kravitz S."/>
            <person name="Halpern A."/>
            <person name="Remington K."/>
            <person name="Beeson K."/>
            <person name="Tran B."/>
            <person name="Rogers Y.-H."/>
            <person name="Friedman R."/>
            <person name="Venter J.C."/>
        </authorList>
    </citation>
    <scope>NUCLEOTIDE SEQUENCE [LARGE SCALE GENOMIC DNA]</scope>
    <source>
        <strain evidence="8 9">HTCC1002</strain>
    </source>
</reference>
<keyword evidence="6" id="KW-0411">Iron-sulfur</keyword>
<evidence type="ECO:0000256" key="3">
    <source>
        <dbReference type="ARBA" id="ARBA00022723"/>
    </source>
</evidence>
<dbReference type="InterPro" id="IPR036922">
    <property type="entry name" value="Rieske_2Fe-2S_sf"/>
</dbReference>
<evidence type="ECO:0000256" key="4">
    <source>
        <dbReference type="ARBA" id="ARBA00023002"/>
    </source>
</evidence>
<dbReference type="GO" id="GO:0051537">
    <property type="term" value="F:2 iron, 2 sulfur cluster binding"/>
    <property type="evidence" value="ECO:0007669"/>
    <property type="project" value="UniProtKB-KW"/>
</dbReference>
<dbReference type="PROSITE" id="PS51296">
    <property type="entry name" value="RIESKE"/>
    <property type="match status" value="1"/>
</dbReference>